<feature type="chain" id="PRO_5046819558" evidence="1">
    <location>
        <begin position="24"/>
        <end position="229"/>
    </location>
</feature>
<evidence type="ECO:0000256" key="1">
    <source>
        <dbReference type="SAM" id="SignalP"/>
    </source>
</evidence>
<gene>
    <name evidence="3" type="ORF">LXT13_04955</name>
</gene>
<dbReference type="EMBL" id="JAJTWU010000002">
    <property type="protein sequence ID" value="MCE4553796.1"/>
    <property type="molecule type" value="Genomic_DNA"/>
</dbReference>
<comment type="caution">
    <text evidence="3">The sequence shown here is derived from an EMBL/GenBank/DDBJ whole genome shotgun (WGS) entry which is preliminary data.</text>
</comment>
<reference evidence="3 4" key="1">
    <citation type="submission" date="2021-12" db="EMBL/GenBank/DDBJ databases">
        <title>Genome seq of P8.</title>
        <authorList>
            <person name="Seo T."/>
        </authorList>
    </citation>
    <scope>NUCLEOTIDE SEQUENCE [LARGE SCALE GENOMIC DNA]</scope>
    <source>
        <strain evidence="3 4">P8</strain>
    </source>
</reference>
<keyword evidence="1" id="KW-0732">Signal</keyword>
<evidence type="ECO:0000313" key="3">
    <source>
        <dbReference type="EMBL" id="MCE4553796.1"/>
    </source>
</evidence>
<accession>A0ABS8XLX6</accession>
<name>A0ABS8XLX6_9BURK</name>
<evidence type="ECO:0000259" key="2">
    <source>
        <dbReference type="Pfam" id="PF07589"/>
    </source>
</evidence>
<dbReference type="Proteomes" id="UP001200741">
    <property type="component" value="Unassembled WGS sequence"/>
</dbReference>
<evidence type="ECO:0000313" key="4">
    <source>
        <dbReference type="Proteomes" id="UP001200741"/>
    </source>
</evidence>
<feature type="signal peptide" evidence="1">
    <location>
        <begin position="1"/>
        <end position="23"/>
    </location>
</feature>
<feature type="domain" description="Ice-binding protein C-terminal" evidence="2">
    <location>
        <begin position="205"/>
        <end position="226"/>
    </location>
</feature>
<organism evidence="3 4">
    <name type="scientific">Pelomonas cellulosilytica</name>
    <dbReference type="NCBI Taxonomy" id="2906762"/>
    <lineage>
        <taxon>Bacteria</taxon>
        <taxon>Pseudomonadati</taxon>
        <taxon>Pseudomonadota</taxon>
        <taxon>Betaproteobacteria</taxon>
        <taxon>Burkholderiales</taxon>
        <taxon>Sphaerotilaceae</taxon>
        <taxon>Roseateles</taxon>
    </lineage>
</organism>
<dbReference type="RefSeq" id="WP_233370508.1">
    <property type="nucleotide sequence ID" value="NZ_JAJTWU010000002.1"/>
</dbReference>
<dbReference type="NCBIfam" id="TIGR02595">
    <property type="entry name" value="PEP_CTERM"/>
    <property type="match status" value="1"/>
</dbReference>
<protein>
    <submittedName>
        <fullName evidence="3">PEP-CTERM sorting domain-containing protein</fullName>
    </submittedName>
</protein>
<dbReference type="InterPro" id="IPR013424">
    <property type="entry name" value="Ice-binding_C"/>
</dbReference>
<dbReference type="Pfam" id="PF07589">
    <property type="entry name" value="PEP-CTERM"/>
    <property type="match status" value="1"/>
</dbReference>
<sequence length="229" mass="25323">MRFTRVRYLFAVLALLASARSFATNYTTDVTDFNTAASDVDSEVVKMNGRDVSFHWEGTAPEGEYFWTRVRFKSALPTQGKFSVTFSALADPDLQLRFSYSAISVSIGLLNDDEGKWLFPFATQYSGLQTTQTNTLTFDFADLYSPAGTNYVLPADTNYKAQVLLRIFSGSYLTPSTDYHCAALSCMVEHKDMLRASVGIQVSVVPEPATYVLFAFGALALVGARRLCP</sequence>
<proteinExistence type="predicted"/>
<keyword evidence="4" id="KW-1185">Reference proteome</keyword>